<dbReference type="Pfam" id="PF13923">
    <property type="entry name" value="zf-C3HC4_2"/>
    <property type="match status" value="1"/>
</dbReference>
<dbReference type="GO" id="GO:0000724">
    <property type="term" value="P:double-strand break repair via homologous recombination"/>
    <property type="evidence" value="ECO:0007669"/>
    <property type="project" value="TreeGrafter"/>
</dbReference>
<gene>
    <name evidence="23 24 25 26" type="primary">LOC117355342</name>
</gene>
<dbReference type="KEGG" id="gsh:117355342"/>
<dbReference type="CDD" id="cd16544">
    <property type="entry name" value="RING-HC_RNF138"/>
    <property type="match status" value="1"/>
</dbReference>
<dbReference type="SUPFAM" id="SSF57850">
    <property type="entry name" value="RING/U-box"/>
    <property type="match status" value="1"/>
</dbReference>
<organism evidence="22 25">
    <name type="scientific">Geotrypetes seraphini</name>
    <name type="common">Gaboon caecilian</name>
    <name type="synonym">Caecilia seraphini</name>
    <dbReference type="NCBI Taxonomy" id="260995"/>
    <lineage>
        <taxon>Eukaryota</taxon>
        <taxon>Metazoa</taxon>
        <taxon>Chordata</taxon>
        <taxon>Craniata</taxon>
        <taxon>Vertebrata</taxon>
        <taxon>Euteleostomi</taxon>
        <taxon>Amphibia</taxon>
        <taxon>Gymnophiona</taxon>
        <taxon>Geotrypetes</taxon>
    </lineage>
</organism>
<dbReference type="GO" id="GO:0016055">
    <property type="term" value="P:Wnt signaling pathway"/>
    <property type="evidence" value="ECO:0007669"/>
    <property type="project" value="UniProtKB-KW"/>
</dbReference>
<dbReference type="AlphaFoldDB" id="A0A6P8PMK5"/>
<evidence type="ECO:0000313" key="26">
    <source>
        <dbReference type="RefSeq" id="XP_033789653.1"/>
    </source>
</evidence>
<name>A0A6P8PMK5_GEOSA</name>
<dbReference type="RefSeq" id="XP_033789650.1">
    <property type="nucleotide sequence ID" value="XM_033933759.1"/>
</dbReference>
<reference evidence="23 24" key="1">
    <citation type="submission" date="2025-04" db="UniProtKB">
        <authorList>
            <consortium name="RefSeq"/>
        </authorList>
    </citation>
    <scope>IDENTIFICATION</scope>
</reference>
<evidence type="ECO:0000256" key="3">
    <source>
        <dbReference type="ARBA" id="ARBA00004906"/>
    </source>
</evidence>
<keyword evidence="9" id="KW-0227">DNA damage</keyword>
<evidence type="ECO:0000313" key="23">
    <source>
        <dbReference type="RefSeq" id="XP_033789650.1"/>
    </source>
</evidence>
<evidence type="ECO:0000259" key="20">
    <source>
        <dbReference type="PROSITE" id="PS50089"/>
    </source>
</evidence>
<dbReference type="Proteomes" id="UP000515159">
    <property type="component" value="Chromosome 2"/>
</dbReference>
<dbReference type="InterPro" id="IPR052498">
    <property type="entry name" value="E3_ubiq-protein_ligase_RNF138"/>
</dbReference>
<comment type="pathway">
    <text evidence="3">Protein modification; protein ubiquitination.</text>
</comment>
<evidence type="ECO:0000256" key="1">
    <source>
        <dbReference type="ARBA" id="ARBA00000900"/>
    </source>
</evidence>
<evidence type="ECO:0000256" key="19">
    <source>
        <dbReference type="PROSITE-ProRule" id="PRU00175"/>
    </source>
</evidence>
<keyword evidence="7" id="KW-0879">Wnt signaling pathway</keyword>
<evidence type="ECO:0000256" key="4">
    <source>
        <dbReference type="ARBA" id="ARBA00012483"/>
    </source>
</evidence>
<dbReference type="InterPro" id="IPR034734">
    <property type="entry name" value="ZF_C2HC_RNF"/>
</dbReference>
<dbReference type="EC" id="2.3.2.27" evidence="4"/>
<keyword evidence="11" id="KW-0833">Ubl conjugation pathway</keyword>
<dbReference type="Gene3D" id="3.30.40.10">
    <property type="entry name" value="Zinc/RING finger domain, C3HC4 (zinc finger)"/>
    <property type="match status" value="1"/>
</dbReference>
<dbReference type="RefSeq" id="XP_033789651.1">
    <property type="nucleotide sequence ID" value="XM_033933760.1"/>
</dbReference>
<dbReference type="InterPro" id="IPR001841">
    <property type="entry name" value="Znf_RING"/>
</dbReference>
<dbReference type="GO" id="GO:0016567">
    <property type="term" value="P:protein ubiquitination"/>
    <property type="evidence" value="ECO:0007669"/>
    <property type="project" value="UniProtKB-UniPathway"/>
</dbReference>
<sequence length="275" mass="31411">MAEASSIFKESPLDEEFYCPICRDVFKTPVRTASCQHVFCRKCFMTAVKTSESHCPMCRGPISRMERCAPQRATDVDNDMKKFSGNCKCCGKQVKFSRMRLHYQCCYEYQKEYGCKPKNPYPSFFPPLTGYRAHSMFQCPVCQENGFDRKSLVEHCNSQHSTQIIAKVCPICASLPWGDPTYVSSNLVGHLNARHKFIYEGEYAMLGQGAILKIQEACQPIGPPVNQFLYLHLLVDVCYPTSLWIHLLRLKERKLTGKNIIFPSLSSPYAHYLNG</sequence>
<evidence type="ECO:0000259" key="21">
    <source>
        <dbReference type="PROSITE" id="PS51803"/>
    </source>
</evidence>
<feature type="domain" description="C2HC RNF-type" evidence="21">
    <location>
        <begin position="87"/>
        <end position="106"/>
    </location>
</feature>
<evidence type="ECO:0000256" key="8">
    <source>
        <dbReference type="ARBA" id="ARBA00022723"/>
    </source>
</evidence>
<keyword evidence="8" id="KW-0479">Metal-binding</keyword>
<evidence type="ECO:0000256" key="18">
    <source>
        <dbReference type="ARBA" id="ARBA00041652"/>
    </source>
</evidence>
<evidence type="ECO:0000256" key="17">
    <source>
        <dbReference type="ARBA" id="ARBA00041476"/>
    </source>
</evidence>
<dbReference type="PROSITE" id="PS51803">
    <property type="entry name" value="ZF_C2HC_RNF"/>
    <property type="match status" value="1"/>
</dbReference>
<evidence type="ECO:0000313" key="22">
    <source>
        <dbReference type="Proteomes" id="UP000515159"/>
    </source>
</evidence>
<dbReference type="UniPathway" id="UPA00143"/>
<keyword evidence="14" id="KW-0238">DNA-binding</keyword>
<accession>A0A6P8PMK5</accession>
<evidence type="ECO:0000256" key="9">
    <source>
        <dbReference type="ARBA" id="ARBA00022763"/>
    </source>
</evidence>
<dbReference type="GO" id="GO:0005634">
    <property type="term" value="C:nucleus"/>
    <property type="evidence" value="ECO:0007669"/>
    <property type="project" value="TreeGrafter"/>
</dbReference>
<dbReference type="RefSeq" id="XP_033789652.1">
    <property type="nucleotide sequence ID" value="XM_033933761.1"/>
</dbReference>
<keyword evidence="10 19" id="KW-0863">Zinc-finger</keyword>
<comment type="subcellular location">
    <subcellularLocation>
        <location evidence="2">Chromosome</location>
    </subcellularLocation>
</comment>
<proteinExistence type="predicted"/>
<dbReference type="Pfam" id="PF18574">
    <property type="entry name" value="zf_C2HC_14"/>
    <property type="match status" value="1"/>
</dbReference>
<dbReference type="GO" id="GO:0061630">
    <property type="term" value="F:ubiquitin protein ligase activity"/>
    <property type="evidence" value="ECO:0007669"/>
    <property type="project" value="UniProtKB-EC"/>
</dbReference>
<dbReference type="RefSeq" id="XP_033789653.1">
    <property type="nucleotide sequence ID" value="XM_033933762.1"/>
</dbReference>
<evidence type="ECO:0000256" key="6">
    <source>
        <dbReference type="ARBA" id="ARBA00022679"/>
    </source>
</evidence>
<evidence type="ECO:0000313" key="25">
    <source>
        <dbReference type="RefSeq" id="XP_033789652.1"/>
    </source>
</evidence>
<evidence type="ECO:0000256" key="10">
    <source>
        <dbReference type="ARBA" id="ARBA00022771"/>
    </source>
</evidence>
<dbReference type="GO" id="GO:0035861">
    <property type="term" value="C:site of double-strand break"/>
    <property type="evidence" value="ECO:0007669"/>
    <property type="project" value="TreeGrafter"/>
</dbReference>
<evidence type="ECO:0000256" key="14">
    <source>
        <dbReference type="ARBA" id="ARBA00023125"/>
    </source>
</evidence>
<evidence type="ECO:0000256" key="12">
    <source>
        <dbReference type="ARBA" id="ARBA00022833"/>
    </source>
</evidence>
<comment type="catalytic activity">
    <reaction evidence="1">
        <text>S-ubiquitinyl-[E2 ubiquitin-conjugating enzyme]-L-cysteine + [acceptor protein]-L-lysine = [E2 ubiquitin-conjugating enzyme]-L-cysteine + N(6)-ubiquitinyl-[acceptor protein]-L-lysine.</text>
        <dbReference type="EC" id="2.3.2.27"/>
    </reaction>
</comment>
<evidence type="ECO:0000256" key="2">
    <source>
        <dbReference type="ARBA" id="ARBA00004286"/>
    </source>
</evidence>
<dbReference type="InterPro" id="IPR008598">
    <property type="entry name" value="Di19_Zn-bd"/>
</dbReference>
<keyword evidence="12" id="KW-0862">Zinc</keyword>
<dbReference type="PANTHER" id="PTHR46968">
    <property type="entry name" value="E3 UBIQUITIN-PROTEIN LIGASE RNF138"/>
    <property type="match status" value="1"/>
</dbReference>
<evidence type="ECO:0000256" key="7">
    <source>
        <dbReference type="ARBA" id="ARBA00022687"/>
    </source>
</evidence>
<dbReference type="OrthoDB" id="7873042at2759"/>
<dbReference type="InterPro" id="IPR013083">
    <property type="entry name" value="Znf_RING/FYVE/PHD"/>
</dbReference>
<dbReference type="Pfam" id="PF05605">
    <property type="entry name" value="zf-Di19"/>
    <property type="match status" value="1"/>
</dbReference>
<dbReference type="GO" id="GO:0008270">
    <property type="term" value="F:zinc ion binding"/>
    <property type="evidence" value="ECO:0007669"/>
    <property type="project" value="UniProtKB-KW"/>
</dbReference>
<protein>
    <recommendedName>
        <fullName evidence="16">E3 ubiquitin-protein ligase RNF138</fullName>
        <ecNumber evidence="4">2.3.2.27</ecNumber>
    </recommendedName>
    <alternativeName>
        <fullName evidence="18">RING finger protein 138</fullName>
    </alternativeName>
    <alternativeName>
        <fullName evidence="17">RING-type E3 ubiquitin transferase RNF138</fullName>
    </alternativeName>
</protein>
<evidence type="ECO:0000256" key="11">
    <source>
        <dbReference type="ARBA" id="ARBA00022786"/>
    </source>
</evidence>
<evidence type="ECO:0000256" key="5">
    <source>
        <dbReference type="ARBA" id="ARBA00022454"/>
    </source>
</evidence>
<dbReference type="GO" id="GO:0003697">
    <property type="term" value="F:single-stranded DNA binding"/>
    <property type="evidence" value="ECO:0007669"/>
    <property type="project" value="TreeGrafter"/>
</dbReference>
<evidence type="ECO:0000256" key="15">
    <source>
        <dbReference type="ARBA" id="ARBA00023204"/>
    </source>
</evidence>
<keyword evidence="22" id="KW-1185">Reference proteome</keyword>
<evidence type="ECO:0000256" key="16">
    <source>
        <dbReference type="ARBA" id="ARBA00039332"/>
    </source>
</evidence>
<dbReference type="PANTHER" id="PTHR46968:SF2">
    <property type="entry name" value="E3 UBIQUITIN-PROTEIN LIGASE RNF138"/>
    <property type="match status" value="1"/>
</dbReference>
<dbReference type="GeneID" id="117355342"/>
<evidence type="ECO:0000313" key="24">
    <source>
        <dbReference type="RefSeq" id="XP_033789651.1"/>
    </source>
</evidence>
<feature type="domain" description="RING-type" evidence="20">
    <location>
        <begin position="19"/>
        <end position="59"/>
    </location>
</feature>
<keyword evidence="5" id="KW-0158">Chromosome</keyword>
<dbReference type="SMART" id="SM00184">
    <property type="entry name" value="RING"/>
    <property type="match status" value="1"/>
</dbReference>
<evidence type="ECO:0000256" key="13">
    <source>
        <dbReference type="ARBA" id="ARBA00022843"/>
    </source>
</evidence>
<dbReference type="GO" id="GO:0010792">
    <property type="term" value="P:DNA double-strand break processing involved in repair via single-strand annealing"/>
    <property type="evidence" value="ECO:0007669"/>
    <property type="project" value="TreeGrafter"/>
</dbReference>
<keyword evidence="13" id="KW-0832">Ubl conjugation</keyword>
<dbReference type="FunFam" id="3.30.40.10:FF:000267">
    <property type="entry name" value="E3 ubiquitin-protein ligase RNF138 isoform X1"/>
    <property type="match status" value="1"/>
</dbReference>
<dbReference type="PROSITE" id="PS50089">
    <property type="entry name" value="ZF_RING_2"/>
    <property type="match status" value="1"/>
</dbReference>
<keyword evidence="6" id="KW-0808">Transferase</keyword>
<keyword evidence="15" id="KW-0234">DNA repair</keyword>